<name>A0A016V9X4_9BILA</name>
<evidence type="ECO:0000313" key="2">
    <source>
        <dbReference type="EMBL" id="EYC24036.1"/>
    </source>
</evidence>
<evidence type="ECO:0000313" key="3">
    <source>
        <dbReference type="Proteomes" id="UP000024635"/>
    </source>
</evidence>
<proteinExistence type="predicted"/>
<gene>
    <name evidence="2" type="primary">Acey_s0014.g2282</name>
    <name evidence="2" type="ORF">Y032_0014g2282</name>
</gene>
<organism evidence="2 3">
    <name type="scientific">Ancylostoma ceylanicum</name>
    <dbReference type="NCBI Taxonomy" id="53326"/>
    <lineage>
        <taxon>Eukaryota</taxon>
        <taxon>Metazoa</taxon>
        <taxon>Ecdysozoa</taxon>
        <taxon>Nematoda</taxon>
        <taxon>Chromadorea</taxon>
        <taxon>Rhabditida</taxon>
        <taxon>Rhabditina</taxon>
        <taxon>Rhabditomorpha</taxon>
        <taxon>Strongyloidea</taxon>
        <taxon>Ancylostomatidae</taxon>
        <taxon>Ancylostomatinae</taxon>
        <taxon>Ancylostoma</taxon>
    </lineage>
</organism>
<feature type="region of interest" description="Disordered" evidence="1">
    <location>
        <begin position="20"/>
        <end position="56"/>
    </location>
</feature>
<comment type="caution">
    <text evidence="2">The sequence shown here is derived from an EMBL/GenBank/DDBJ whole genome shotgun (WGS) entry which is preliminary data.</text>
</comment>
<protein>
    <submittedName>
        <fullName evidence="2">Uncharacterized protein</fullName>
    </submittedName>
</protein>
<sequence>MRRLRLAWKVPRERVQSTMELYEGVHGTEGRDGKSRHSGREKKERRRSGDDDVADDDFGQRRRLHLLLARCVPLTYESEYTTPTCQIP</sequence>
<dbReference type="AlphaFoldDB" id="A0A016V9X4"/>
<reference evidence="3" key="1">
    <citation type="journal article" date="2015" name="Nat. Genet.">
        <title>The genome and transcriptome of the zoonotic hookworm Ancylostoma ceylanicum identify infection-specific gene families.</title>
        <authorList>
            <person name="Schwarz E.M."/>
            <person name="Hu Y."/>
            <person name="Antoshechkin I."/>
            <person name="Miller M.M."/>
            <person name="Sternberg P.W."/>
            <person name="Aroian R.V."/>
        </authorList>
    </citation>
    <scope>NUCLEOTIDE SEQUENCE</scope>
    <source>
        <strain evidence="3">HY135</strain>
    </source>
</reference>
<feature type="compositionally biased region" description="Basic and acidic residues" evidence="1">
    <location>
        <begin position="26"/>
        <end position="35"/>
    </location>
</feature>
<accession>A0A016V9X4</accession>
<dbReference type="EMBL" id="JARK01001350">
    <property type="protein sequence ID" value="EYC24036.1"/>
    <property type="molecule type" value="Genomic_DNA"/>
</dbReference>
<dbReference type="Proteomes" id="UP000024635">
    <property type="component" value="Unassembled WGS sequence"/>
</dbReference>
<feature type="compositionally biased region" description="Basic residues" evidence="1">
    <location>
        <begin position="36"/>
        <end position="46"/>
    </location>
</feature>
<keyword evidence="3" id="KW-1185">Reference proteome</keyword>
<evidence type="ECO:0000256" key="1">
    <source>
        <dbReference type="SAM" id="MobiDB-lite"/>
    </source>
</evidence>